<organism evidence="2 3">
    <name type="scientific">Trematosphaeria pertusa</name>
    <dbReference type="NCBI Taxonomy" id="390896"/>
    <lineage>
        <taxon>Eukaryota</taxon>
        <taxon>Fungi</taxon>
        <taxon>Dikarya</taxon>
        <taxon>Ascomycota</taxon>
        <taxon>Pezizomycotina</taxon>
        <taxon>Dothideomycetes</taxon>
        <taxon>Pleosporomycetidae</taxon>
        <taxon>Pleosporales</taxon>
        <taxon>Massarineae</taxon>
        <taxon>Trematosphaeriaceae</taxon>
        <taxon>Trematosphaeria</taxon>
    </lineage>
</organism>
<dbReference type="RefSeq" id="XP_033676501.1">
    <property type="nucleotide sequence ID" value="XM_033834164.1"/>
</dbReference>
<evidence type="ECO:0000313" key="2">
    <source>
        <dbReference type="EMBL" id="KAF2241497.1"/>
    </source>
</evidence>
<feature type="region of interest" description="Disordered" evidence="1">
    <location>
        <begin position="268"/>
        <end position="428"/>
    </location>
</feature>
<name>A0A6A6HTZ5_9PLEO</name>
<dbReference type="GeneID" id="54587494"/>
<feature type="compositionally biased region" description="Pro residues" evidence="1">
    <location>
        <begin position="301"/>
        <end position="311"/>
    </location>
</feature>
<feature type="compositionally biased region" description="Low complexity" evidence="1">
    <location>
        <begin position="416"/>
        <end position="426"/>
    </location>
</feature>
<feature type="compositionally biased region" description="Pro residues" evidence="1">
    <location>
        <begin position="1"/>
        <end position="15"/>
    </location>
</feature>
<reference evidence="2" key="1">
    <citation type="journal article" date="2020" name="Stud. Mycol.">
        <title>101 Dothideomycetes genomes: a test case for predicting lifestyles and emergence of pathogens.</title>
        <authorList>
            <person name="Haridas S."/>
            <person name="Albert R."/>
            <person name="Binder M."/>
            <person name="Bloem J."/>
            <person name="Labutti K."/>
            <person name="Salamov A."/>
            <person name="Andreopoulos B."/>
            <person name="Baker S."/>
            <person name="Barry K."/>
            <person name="Bills G."/>
            <person name="Bluhm B."/>
            <person name="Cannon C."/>
            <person name="Castanera R."/>
            <person name="Culley D."/>
            <person name="Daum C."/>
            <person name="Ezra D."/>
            <person name="Gonzalez J."/>
            <person name="Henrissat B."/>
            <person name="Kuo A."/>
            <person name="Liang C."/>
            <person name="Lipzen A."/>
            <person name="Lutzoni F."/>
            <person name="Magnuson J."/>
            <person name="Mondo S."/>
            <person name="Nolan M."/>
            <person name="Ohm R."/>
            <person name="Pangilinan J."/>
            <person name="Park H.-J."/>
            <person name="Ramirez L."/>
            <person name="Alfaro M."/>
            <person name="Sun H."/>
            <person name="Tritt A."/>
            <person name="Yoshinaga Y."/>
            <person name="Zwiers L.-H."/>
            <person name="Turgeon B."/>
            <person name="Goodwin S."/>
            <person name="Spatafora J."/>
            <person name="Crous P."/>
            <person name="Grigoriev I."/>
        </authorList>
    </citation>
    <scope>NUCLEOTIDE SEQUENCE</scope>
    <source>
        <strain evidence="2">CBS 122368</strain>
    </source>
</reference>
<feature type="region of interest" description="Disordered" evidence="1">
    <location>
        <begin position="1"/>
        <end position="59"/>
    </location>
</feature>
<accession>A0A6A6HTZ5</accession>
<evidence type="ECO:0000313" key="3">
    <source>
        <dbReference type="Proteomes" id="UP000800094"/>
    </source>
</evidence>
<evidence type="ECO:0000256" key="1">
    <source>
        <dbReference type="SAM" id="MobiDB-lite"/>
    </source>
</evidence>
<dbReference type="OrthoDB" id="3776601at2759"/>
<feature type="compositionally biased region" description="Basic and acidic residues" evidence="1">
    <location>
        <begin position="361"/>
        <end position="387"/>
    </location>
</feature>
<dbReference type="Proteomes" id="UP000800094">
    <property type="component" value="Unassembled WGS sequence"/>
</dbReference>
<dbReference type="AlphaFoldDB" id="A0A6A6HTZ5"/>
<dbReference type="EMBL" id="ML987211">
    <property type="protein sequence ID" value="KAF2241497.1"/>
    <property type="molecule type" value="Genomic_DNA"/>
</dbReference>
<proteinExistence type="predicted"/>
<evidence type="ECO:0008006" key="4">
    <source>
        <dbReference type="Google" id="ProtNLM"/>
    </source>
</evidence>
<sequence length="538" mass="59533">MQQPPLPPPPLPAANPKPRLRPHPQPSSAAWRPSKRHRSSQSHSRPSSDSSRNSRAFSSATKQALQELYGALCWHCDSGKPDVAHIFAVDDDTFDDYKELGLLNLESHHSRDNGILLCGTCHRHYDLTWKPVLLIVPTHLDFFREAEIRWQTLYRESAGPRIVPTAEAYHGYSFPPQQAGHDGPEYGGLFSTYADSDFIGPATYHGDGYFAPRQWHGDPMAIIYRAIRAAERLIRPRGLPLAVRRRILELRDLYEQGNRLLDEPLQAGHANYPQQGPADGADAFSPDSAGLHPPDTGSGDFPPPRAPPPFPSHDGNNHGQKRSSQPPPAADHQSAVHDMLPGPLSPPNSVLSPSPRNGKRTRSEQEHKESEEASPKRLRTTVDEKSTGKLTNILPGIQDRFDSSPDAASMSRRADVSGSDASGSAAFTVPDDKGIQRWQWGPQWRTEEIVAHRMKILYWWMTPEGALGGIGETREGNVVRSSPSKGNQPLPSQFSVFVRPTSIRIRILAASPHSVYGDLLSIGNVRMATPALYSYCRR</sequence>
<feature type="compositionally biased region" description="Low complexity" evidence="1">
    <location>
        <begin position="41"/>
        <end position="59"/>
    </location>
</feature>
<protein>
    <recommendedName>
        <fullName evidence="4">HNH nuclease domain-containing protein</fullName>
    </recommendedName>
</protein>
<gene>
    <name evidence="2" type="ORF">BU26DRAFT_571649</name>
</gene>
<keyword evidence="3" id="KW-1185">Reference proteome</keyword>